<dbReference type="Proteomes" id="UP001500212">
    <property type="component" value="Unassembled WGS sequence"/>
</dbReference>
<organism evidence="1 2">
    <name type="scientific">Actinoallomurus liliacearum</name>
    <dbReference type="NCBI Taxonomy" id="1080073"/>
    <lineage>
        <taxon>Bacteria</taxon>
        <taxon>Bacillati</taxon>
        <taxon>Actinomycetota</taxon>
        <taxon>Actinomycetes</taxon>
        <taxon>Streptosporangiales</taxon>
        <taxon>Thermomonosporaceae</taxon>
        <taxon>Actinoallomurus</taxon>
    </lineage>
</organism>
<reference evidence="2" key="1">
    <citation type="journal article" date="2019" name="Int. J. Syst. Evol. Microbiol.">
        <title>The Global Catalogue of Microorganisms (GCM) 10K type strain sequencing project: providing services to taxonomists for standard genome sequencing and annotation.</title>
        <authorList>
            <consortium name="The Broad Institute Genomics Platform"/>
            <consortium name="The Broad Institute Genome Sequencing Center for Infectious Disease"/>
            <person name="Wu L."/>
            <person name="Ma J."/>
        </authorList>
    </citation>
    <scope>NUCLEOTIDE SEQUENCE [LARGE SCALE GENOMIC DNA]</scope>
    <source>
        <strain evidence="2">JCM 17938</strain>
    </source>
</reference>
<proteinExistence type="predicted"/>
<sequence>MGDVGDELEVDPAKMREAAGGINTATNTLQSQSAGFQQELGAQSDAFGTDDLGSLIAGFYQAIHELAFGSYDDNTGAMRGHVQGVHDLATAYETGEQANTGEMNDVRKILG</sequence>
<evidence type="ECO:0000313" key="2">
    <source>
        <dbReference type="Proteomes" id="UP001500212"/>
    </source>
</evidence>
<dbReference type="RefSeq" id="WP_345355684.1">
    <property type="nucleotide sequence ID" value="NZ_BAABHJ010000008.1"/>
</dbReference>
<evidence type="ECO:0008006" key="3">
    <source>
        <dbReference type="Google" id="ProtNLM"/>
    </source>
</evidence>
<gene>
    <name evidence="1" type="ORF">GCM10023195_38640</name>
</gene>
<evidence type="ECO:0000313" key="1">
    <source>
        <dbReference type="EMBL" id="GAA4609550.1"/>
    </source>
</evidence>
<accession>A0ABP8TJ70</accession>
<comment type="caution">
    <text evidence="1">The sequence shown here is derived from an EMBL/GenBank/DDBJ whole genome shotgun (WGS) entry which is preliminary data.</text>
</comment>
<dbReference type="EMBL" id="BAABHJ010000008">
    <property type="protein sequence ID" value="GAA4609550.1"/>
    <property type="molecule type" value="Genomic_DNA"/>
</dbReference>
<keyword evidence="2" id="KW-1185">Reference proteome</keyword>
<protein>
    <recommendedName>
        <fullName evidence="3">ESX-1 secretion-associated protein</fullName>
    </recommendedName>
</protein>
<name>A0ABP8TJ70_9ACTN</name>